<reference evidence="3" key="1">
    <citation type="submission" date="2019-06" db="EMBL/GenBank/DDBJ databases">
        <title>Alistipes onderdonkii subsp. vulgaris subsp. nov., Alistipes dispar sp. nov. and Alistipes communis sp. nov., isolated from human faeces, and creation of Alistipes onderdonkii subsp. onderdonkii subsp. nov.</title>
        <authorList>
            <person name="Sakamoto M."/>
            <person name="Ikeyama N."/>
            <person name="Ogata Y."/>
            <person name="Suda W."/>
            <person name="Iino T."/>
            <person name="Hattori M."/>
            <person name="Ohkuma M."/>
        </authorList>
    </citation>
    <scope>NUCLEOTIDE SEQUENCE [LARGE SCALE GENOMIC DNA]</scope>
    <source>
        <strain evidence="3">5CBH24</strain>
    </source>
</reference>
<dbReference type="KEGG" id="acou:A5CBH24_04880"/>
<sequence>MPHEASQGRRTLNYIYDRQRPDPTALVSPTGSKSSRRQSYKAVFEGITDFTDTEAAALRLSAGIDRTVWTPESGPDQDEAPTWEEIAAEMRSNYLSRLQWPDGEIARWQGYGGQQKSTAGNLTIACRLREELLFSKTTNPNLNK</sequence>
<evidence type="ECO:0000313" key="3">
    <source>
        <dbReference type="Proteomes" id="UP000318946"/>
    </source>
</evidence>
<evidence type="ECO:0000256" key="1">
    <source>
        <dbReference type="SAM" id="MobiDB-lite"/>
    </source>
</evidence>
<organism evidence="2 3">
    <name type="scientific">Alistipes communis</name>
    <dbReference type="NCBI Taxonomy" id="2585118"/>
    <lineage>
        <taxon>Bacteria</taxon>
        <taxon>Pseudomonadati</taxon>
        <taxon>Bacteroidota</taxon>
        <taxon>Bacteroidia</taxon>
        <taxon>Bacteroidales</taxon>
        <taxon>Rikenellaceae</taxon>
        <taxon>Alistipes</taxon>
    </lineage>
</organism>
<dbReference type="EMBL" id="AP019735">
    <property type="protein sequence ID" value="BBL03175.1"/>
    <property type="molecule type" value="Genomic_DNA"/>
</dbReference>
<proteinExistence type="predicted"/>
<dbReference type="Proteomes" id="UP000318946">
    <property type="component" value="Chromosome"/>
</dbReference>
<protein>
    <submittedName>
        <fullName evidence="2">Uncharacterized protein</fullName>
    </submittedName>
</protein>
<name>A0A4Y1WR67_9BACT</name>
<keyword evidence="3" id="KW-1185">Reference proteome</keyword>
<dbReference type="GeneID" id="78341199"/>
<feature type="region of interest" description="Disordered" evidence="1">
    <location>
        <begin position="1"/>
        <end position="38"/>
    </location>
</feature>
<gene>
    <name evidence="2" type="ORF">A5CBH24_04880</name>
</gene>
<dbReference type="AlphaFoldDB" id="A0A4Y1WR67"/>
<dbReference type="RefSeq" id="WP_141412089.1">
    <property type="nucleotide sequence ID" value="NZ_AP019735.1"/>
</dbReference>
<dbReference type="OrthoDB" id="9803752at2"/>
<evidence type="ECO:0000313" key="2">
    <source>
        <dbReference type="EMBL" id="BBL03175.1"/>
    </source>
</evidence>
<accession>A0A4Y1WR67</accession>